<dbReference type="Pfam" id="PF08281">
    <property type="entry name" value="Sigma70_r4_2"/>
    <property type="match status" value="1"/>
</dbReference>
<dbReference type="InterPro" id="IPR014284">
    <property type="entry name" value="RNA_pol_sigma-70_dom"/>
</dbReference>
<sequence length="180" mass="20955">MFSIELVSRCKKNDRLAQLELYEKYCDGMFKVAMGFVKDPDDAEDVVQEAFIKAFKKIDQFNAEVTFGAWLKRIVVHQSIDFLKSKKREILPLNENLIVVKEDDDWSVDNSVTVNEVKLAMERLSEKYRYVVMMYLIEGLDHSEISQVLGITETNCRSRLFRGKAQLKDILNQKAYVTRS</sequence>
<comment type="caution">
    <text evidence="8">The sequence shown here is derived from an EMBL/GenBank/DDBJ whole genome shotgun (WGS) entry which is preliminary data.</text>
</comment>
<dbReference type="Pfam" id="PF04542">
    <property type="entry name" value="Sigma70_r2"/>
    <property type="match status" value="1"/>
</dbReference>
<feature type="domain" description="RNA polymerase sigma-70 region 2" evidence="6">
    <location>
        <begin position="21"/>
        <end position="88"/>
    </location>
</feature>
<evidence type="ECO:0008006" key="9">
    <source>
        <dbReference type="Google" id="ProtNLM"/>
    </source>
</evidence>
<dbReference type="PANTHER" id="PTHR43133:SF51">
    <property type="entry name" value="RNA POLYMERASE SIGMA FACTOR"/>
    <property type="match status" value="1"/>
</dbReference>
<evidence type="ECO:0000259" key="6">
    <source>
        <dbReference type="Pfam" id="PF04542"/>
    </source>
</evidence>
<dbReference type="GO" id="GO:0003677">
    <property type="term" value="F:DNA binding"/>
    <property type="evidence" value="ECO:0007669"/>
    <property type="project" value="UniProtKB-KW"/>
</dbReference>
<keyword evidence="5" id="KW-0804">Transcription</keyword>
<feature type="domain" description="RNA polymerase sigma factor 70 region 4 type 2" evidence="7">
    <location>
        <begin position="116"/>
        <end position="167"/>
    </location>
</feature>
<protein>
    <recommendedName>
        <fullName evidence="9">RNA polymerase sigma factor</fullName>
    </recommendedName>
</protein>
<gene>
    <name evidence="8" type="ORF">LCGC14_1025460</name>
</gene>
<dbReference type="InterPro" id="IPR000838">
    <property type="entry name" value="RNA_pol_sigma70_ECF_CS"/>
</dbReference>
<dbReference type="AlphaFoldDB" id="A0A0F9N0R2"/>
<dbReference type="GO" id="GO:0006352">
    <property type="term" value="P:DNA-templated transcription initiation"/>
    <property type="evidence" value="ECO:0007669"/>
    <property type="project" value="InterPro"/>
</dbReference>
<dbReference type="InterPro" id="IPR013325">
    <property type="entry name" value="RNA_pol_sigma_r2"/>
</dbReference>
<dbReference type="InterPro" id="IPR013324">
    <property type="entry name" value="RNA_pol_sigma_r3/r4-like"/>
</dbReference>
<dbReference type="SUPFAM" id="SSF88946">
    <property type="entry name" value="Sigma2 domain of RNA polymerase sigma factors"/>
    <property type="match status" value="1"/>
</dbReference>
<comment type="similarity">
    <text evidence="1">Belongs to the sigma-70 factor family. ECF subfamily.</text>
</comment>
<keyword evidence="2" id="KW-0805">Transcription regulation</keyword>
<dbReference type="GO" id="GO:0016987">
    <property type="term" value="F:sigma factor activity"/>
    <property type="evidence" value="ECO:0007669"/>
    <property type="project" value="UniProtKB-KW"/>
</dbReference>
<organism evidence="8">
    <name type="scientific">marine sediment metagenome</name>
    <dbReference type="NCBI Taxonomy" id="412755"/>
    <lineage>
        <taxon>unclassified sequences</taxon>
        <taxon>metagenomes</taxon>
        <taxon>ecological metagenomes</taxon>
    </lineage>
</organism>
<dbReference type="Gene3D" id="1.10.10.10">
    <property type="entry name" value="Winged helix-like DNA-binding domain superfamily/Winged helix DNA-binding domain"/>
    <property type="match status" value="1"/>
</dbReference>
<dbReference type="Gene3D" id="1.10.1740.10">
    <property type="match status" value="1"/>
</dbReference>
<dbReference type="EMBL" id="LAZR01004124">
    <property type="protein sequence ID" value="KKN11539.1"/>
    <property type="molecule type" value="Genomic_DNA"/>
</dbReference>
<evidence type="ECO:0000256" key="4">
    <source>
        <dbReference type="ARBA" id="ARBA00023125"/>
    </source>
</evidence>
<evidence type="ECO:0000313" key="8">
    <source>
        <dbReference type="EMBL" id="KKN11539.1"/>
    </source>
</evidence>
<evidence type="ECO:0000259" key="7">
    <source>
        <dbReference type="Pfam" id="PF08281"/>
    </source>
</evidence>
<reference evidence="8" key="1">
    <citation type="journal article" date="2015" name="Nature">
        <title>Complex archaea that bridge the gap between prokaryotes and eukaryotes.</title>
        <authorList>
            <person name="Spang A."/>
            <person name="Saw J.H."/>
            <person name="Jorgensen S.L."/>
            <person name="Zaremba-Niedzwiedzka K."/>
            <person name="Martijn J."/>
            <person name="Lind A.E."/>
            <person name="van Eijk R."/>
            <person name="Schleper C."/>
            <person name="Guy L."/>
            <person name="Ettema T.J."/>
        </authorList>
    </citation>
    <scope>NUCLEOTIDE SEQUENCE</scope>
</reference>
<keyword evidence="4" id="KW-0238">DNA-binding</keyword>
<dbReference type="SUPFAM" id="SSF88659">
    <property type="entry name" value="Sigma3 and sigma4 domains of RNA polymerase sigma factors"/>
    <property type="match status" value="1"/>
</dbReference>
<accession>A0A0F9N0R2</accession>
<dbReference type="InterPro" id="IPR039425">
    <property type="entry name" value="RNA_pol_sigma-70-like"/>
</dbReference>
<evidence type="ECO:0000256" key="3">
    <source>
        <dbReference type="ARBA" id="ARBA00023082"/>
    </source>
</evidence>
<proteinExistence type="inferred from homology"/>
<dbReference type="CDD" id="cd06171">
    <property type="entry name" value="Sigma70_r4"/>
    <property type="match status" value="1"/>
</dbReference>
<name>A0A0F9N0R2_9ZZZZ</name>
<evidence type="ECO:0000256" key="5">
    <source>
        <dbReference type="ARBA" id="ARBA00023163"/>
    </source>
</evidence>
<dbReference type="InterPro" id="IPR013249">
    <property type="entry name" value="RNA_pol_sigma70_r4_t2"/>
</dbReference>
<evidence type="ECO:0000256" key="2">
    <source>
        <dbReference type="ARBA" id="ARBA00023015"/>
    </source>
</evidence>
<dbReference type="PANTHER" id="PTHR43133">
    <property type="entry name" value="RNA POLYMERASE ECF-TYPE SIGMA FACTO"/>
    <property type="match status" value="1"/>
</dbReference>
<dbReference type="PROSITE" id="PS01063">
    <property type="entry name" value="SIGMA70_ECF"/>
    <property type="match status" value="1"/>
</dbReference>
<dbReference type="NCBIfam" id="TIGR02937">
    <property type="entry name" value="sigma70-ECF"/>
    <property type="match status" value="1"/>
</dbReference>
<dbReference type="InterPro" id="IPR036388">
    <property type="entry name" value="WH-like_DNA-bd_sf"/>
</dbReference>
<dbReference type="InterPro" id="IPR007627">
    <property type="entry name" value="RNA_pol_sigma70_r2"/>
</dbReference>
<keyword evidence="3" id="KW-0731">Sigma factor</keyword>
<evidence type="ECO:0000256" key="1">
    <source>
        <dbReference type="ARBA" id="ARBA00010641"/>
    </source>
</evidence>